<dbReference type="AlphaFoldDB" id="A0A5J4TMQ2"/>
<name>A0A5J4TMQ2_9EUKA</name>
<accession>A0A5J4TMQ2</accession>
<evidence type="ECO:0008006" key="3">
    <source>
        <dbReference type="Google" id="ProtNLM"/>
    </source>
</evidence>
<organism evidence="1 2">
    <name type="scientific">Streblomastix strix</name>
    <dbReference type="NCBI Taxonomy" id="222440"/>
    <lineage>
        <taxon>Eukaryota</taxon>
        <taxon>Metamonada</taxon>
        <taxon>Preaxostyla</taxon>
        <taxon>Oxymonadida</taxon>
        <taxon>Streblomastigidae</taxon>
        <taxon>Streblomastix</taxon>
    </lineage>
</organism>
<evidence type="ECO:0000313" key="2">
    <source>
        <dbReference type="Proteomes" id="UP000324800"/>
    </source>
</evidence>
<proteinExistence type="predicted"/>
<evidence type="ECO:0000313" key="1">
    <source>
        <dbReference type="EMBL" id="KAA6359063.1"/>
    </source>
</evidence>
<dbReference type="EMBL" id="SNRW01028962">
    <property type="protein sequence ID" value="KAA6359063.1"/>
    <property type="molecule type" value="Genomic_DNA"/>
</dbReference>
<sequence length="382" mass="42213">MSKLAEWCRTGTSGEYVKGNYTDGISNMNELEGIPINQSSFKVLSIAQIQNQQRSLEYYWSMTSLSIYHIQNRNGEQYNGSDSQWCGNWDEPCESIQYAIDLISIKHGSSITKVKEKNIGISQYGYDLTTPLQLSKSGSYTDALKIMKQMYGTSSEIQGQAEIKILKNIDNNKENGKLGWISATEGLFLHLYSLNIIMDNSQLLIPIIYIQDSNSLLELNTITFSGIKLSPTTEAKGIIHIKYNNSQFIAQSCIFSNINISTQGGNAIRILNSGSYPITSTIKGCQFNNINSIGDSNGRGGSAIYMENKYGSKLIIEESCQFQKCLIDKGNGGAIYIEIDFASQFEFKINNATIRECEAKTDISKDVPPTGYGGGIFLTGSG</sequence>
<comment type="caution">
    <text evidence="1">The sequence shown here is derived from an EMBL/GenBank/DDBJ whole genome shotgun (WGS) entry which is preliminary data.</text>
</comment>
<gene>
    <name evidence="1" type="ORF">EZS28_045410</name>
</gene>
<dbReference type="Proteomes" id="UP000324800">
    <property type="component" value="Unassembled WGS sequence"/>
</dbReference>
<feature type="non-terminal residue" evidence="1">
    <location>
        <position position="382"/>
    </location>
</feature>
<reference evidence="1 2" key="1">
    <citation type="submission" date="2019-03" db="EMBL/GenBank/DDBJ databases">
        <title>Single cell metagenomics reveals metabolic interactions within the superorganism composed of flagellate Streblomastix strix and complex community of Bacteroidetes bacteria on its surface.</title>
        <authorList>
            <person name="Treitli S.C."/>
            <person name="Kolisko M."/>
            <person name="Husnik F."/>
            <person name="Keeling P."/>
            <person name="Hampl V."/>
        </authorList>
    </citation>
    <scope>NUCLEOTIDE SEQUENCE [LARGE SCALE GENOMIC DNA]</scope>
    <source>
        <strain evidence="1">ST1C</strain>
    </source>
</reference>
<protein>
    <recommendedName>
        <fullName evidence="3">Right handed beta helix domain-containing protein</fullName>
    </recommendedName>
</protein>